<keyword evidence="1" id="KW-1133">Transmembrane helix</keyword>
<gene>
    <name evidence="2" type="ordered locus">Cmaq_1337</name>
</gene>
<dbReference type="HOGENOM" id="CLU_1192583_0_0_2"/>
<reference evidence="2 3" key="1">
    <citation type="submission" date="2007-10" db="EMBL/GenBank/DDBJ databases">
        <title>Complete sequence of Caldivirga maquilingensis IC-167.</title>
        <authorList>
            <consortium name="US DOE Joint Genome Institute"/>
            <person name="Copeland A."/>
            <person name="Lucas S."/>
            <person name="Lapidus A."/>
            <person name="Barry K."/>
            <person name="Glavina del Rio T."/>
            <person name="Dalin E."/>
            <person name="Tice H."/>
            <person name="Pitluck S."/>
            <person name="Saunders E."/>
            <person name="Brettin T."/>
            <person name="Bruce D."/>
            <person name="Detter J.C."/>
            <person name="Han C."/>
            <person name="Schmutz J."/>
            <person name="Larimer F."/>
            <person name="Land M."/>
            <person name="Hauser L."/>
            <person name="Kyrpides N."/>
            <person name="Ivanova N."/>
            <person name="Biddle J.F."/>
            <person name="Zhang Z."/>
            <person name="Fitz-Gibbon S.T."/>
            <person name="Lowe T.M."/>
            <person name="Saltikov C."/>
            <person name="House C.H."/>
            <person name="Richardson P."/>
        </authorList>
    </citation>
    <scope>NUCLEOTIDE SEQUENCE [LARGE SCALE GENOMIC DNA]</scope>
    <source>
        <strain evidence="3">ATCC 700844 / DSM 13496 / JCM 10307 / IC-167</strain>
    </source>
</reference>
<feature type="transmembrane region" description="Helical" evidence="1">
    <location>
        <begin position="76"/>
        <end position="95"/>
    </location>
</feature>
<accession>A8M8U4</accession>
<evidence type="ECO:0008006" key="4">
    <source>
        <dbReference type="Google" id="ProtNLM"/>
    </source>
</evidence>
<feature type="transmembrane region" description="Helical" evidence="1">
    <location>
        <begin position="133"/>
        <end position="155"/>
    </location>
</feature>
<proteinExistence type="predicted"/>
<feature type="transmembrane region" description="Helical" evidence="1">
    <location>
        <begin position="47"/>
        <end position="64"/>
    </location>
</feature>
<evidence type="ECO:0000256" key="1">
    <source>
        <dbReference type="SAM" id="Phobius"/>
    </source>
</evidence>
<keyword evidence="1" id="KW-0812">Transmembrane</keyword>
<evidence type="ECO:0000313" key="3">
    <source>
        <dbReference type="Proteomes" id="UP000001137"/>
    </source>
</evidence>
<feature type="transmembrane region" description="Helical" evidence="1">
    <location>
        <begin position="101"/>
        <end position="126"/>
    </location>
</feature>
<evidence type="ECO:0000313" key="2">
    <source>
        <dbReference type="EMBL" id="ABW02163.1"/>
    </source>
</evidence>
<name>A8M8U4_CALMQ</name>
<keyword evidence="3" id="KW-1185">Reference proteome</keyword>
<dbReference type="GeneID" id="5710019"/>
<dbReference type="RefSeq" id="WP_012186382.1">
    <property type="nucleotide sequence ID" value="NC_009954.1"/>
</dbReference>
<dbReference type="OrthoDB" id="382196at2157"/>
<keyword evidence="1" id="KW-0472">Membrane</keyword>
<dbReference type="EMBL" id="CP000852">
    <property type="protein sequence ID" value="ABW02163.1"/>
    <property type="molecule type" value="Genomic_DNA"/>
</dbReference>
<feature type="transmembrane region" description="Helical" evidence="1">
    <location>
        <begin position="20"/>
        <end position="41"/>
    </location>
</feature>
<organism evidence="2 3">
    <name type="scientific">Caldivirga maquilingensis (strain ATCC 700844 / DSM 13496 / JCM 10307 / IC-167)</name>
    <dbReference type="NCBI Taxonomy" id="397948"/>
    <lineage>
        <taxon>Archaea</taxon>
        <taxon>Thermoproteota</taxon>
        <taxon>Thermoprotei</taxon>
        <taxon>Thermoproteales</taxon>
        <taxon>Thermoproteaceae</taxon>
        <taxon>Caldivirga</taxon>
    </lineage>
</organism>
<dbReference type="Proteomes" id="UP000001137">
    <property type="component" value="Chromosome"/>
</dbReference>
<dbReference type="AlphaFoldDB" id="A8M8U4"/>
<dbReference type="KEGG" id="cma:Cmaq_1337"/>
<dbReference type="STRING" id="397948.Cmaq_1337"/>
<sequence>MFYEWVKPVVKGAEGSLGGLSIIGKITVALSFIPYLASYWFMNPIRLIPITVTGLIVSMTYLVLIGDSVRRLRPLILVWILSEATGLLVVLMSGGGLSPVALLNVTLLSTLILVALTGFVVSLALLRLSEVKYILNVMGLGTLGDSLVLSLRYLLNASVAMDEAYMVLKSLGSVKPRLLVNSLVANGVRYSIILAQYIEYYGIPSVKPRVTLSRLDSIALIPLTLYLILLAL</sequence>
<protein>
    <recommendedName>
        <fullName evidence="4">Cobalt transport protein</fullName>
    </recommendedName>
</protein>